<reference evidence="2 3" key="1">
    <citation type="submission" date="2020-07" db="EMBL/GenBank/DDBJ databases">
        <title>Description of Kordia aestuariivivens sp. nov., isolated from a tidal flat.</title>
        <authorList>
            <person name="Park S."/>
            <person name="Yoon J.-H."/>
        </authorList>
    </citation>
    <scope>NUCLEOTIDE SEQUENCE [LARGE SCALE GENOMIC DNA]</scope>
    <source>
        <strain evidence="2 3">YSTF-M3</strain>
    </source>
</reference>
<dbReference type="Pfam" id="PF00132">
    <property type="entry name" value="Hexapep"/>
    <property type="match status" value="1"/>
</dbReference>
<accession>A0ABR7Q9A7</accession>
<dbReference type="Proteomes" id="UP000619238">
    <property type="component" value="Unassembled WGS sequence"/>
</dbReference>
<dbReference type="InterPro" id="IPR011004">
    <property type="entry name" value="Trimer_LpxA-like_sf"/>
</dbReference>
<evidence type="ECO:0000313" key="3">
    <source>
        <dbReference type="Proteomes" id="UP000619238"/>
    </source>
</evidence>
<organism evidence="2 3">
    <name type="scientific">Kordia aestuariivivens</name>
    <dbReference type="NCBI Taxonomy" id="2759037"/>
    <lineage>
        <taxon>Bacteria</taxon>
        <taxon>Pseudomonadati</taxon>
        <taxon>Bacteroidota</taxon>
        <taxon>Flavobacteriia</taxon>
        <taxon>Flavobacteriales</taxon>
        <taxon>Flavobacteriaceae</taxon>
        <taxon>Kordia</taxon>
    </lineage>
</organism>
<dbReference type="CDD" id="cd03360">
    <property type="entry name" value="LbH_AT_putative"/>
    <property type="match status" value="1"/>
</dbReference>
<dbReference type="SUPFAM" id="SSF51161">
    <property type="entry name" value="Trimeric LpxA-like enzymes"/>
    <property type="match status" value="1"/>
</dbReference>
<evidence type="ECO:0000313" key="2">
    <source>
        <dbReference type="EMBL" id="MBC8755140.1"/>
    </source>
</evidence>
<dbReference type="EMBL" id="JACGWS010000005">
    <property type="protein sequence ID" value="MBC8755140.1"/>
    <property type="molecule type" value="Genomic_DNA"/>
</dbReference>
<evidence type="ECO:0000256" key="1">
    <source>
        <dbReference type="ARBA" id="ARBA00007274"/>
    </source>
</evidence>
<dbReference type="Gene3D" id="2.160.10.10">
    <property type="entry name" value="Hexapeptide repeat proteins"/>
    <property type="match status" value="1"/>
</dbReference>
<dbReference type="InterPro" id="IPR050179">
    <property type="entry name" value="Trans_hexapeptide_repeat"/>
</dbReference>
<proteinExistence type="inferred from homology"/>
<sequence>MNTIKLAYIGYGVLGKQVENLLKNANIKVSETLIFDDVQAQKSADNSYKFDAYKSKLPHDYLVCIGLGYKYLALKQEIQNHIKKQENLLLTFVHPSSYVASDAIIEQGVIIYPMCTIDAGVTIKSGALINNSVTISHDTTIGECCYISPGVVISGRVSIEERTFIGTGSLISNDVNIGADSVIGIGSSITKTVPAKTKGLGNPFLLKNIQL</sequence>
<dbReference type="RefSeq" id="WP_187562185.1">
    <property type="nucleotide sequence ID" value="NZ_JACGWS010000005.1"/>
</dbReference>
<protein>
    <submittedName>
        <fullName evidence="2">Acetyltransferase</fullName>
    </submittedName>
</protein>
<comment type="similarity">
    <text evidence="1">Belongs to the transferase hexapeptide repeat family.</text>
</comment>
<name>A0ABR7Q9A7_9FLAO</name>
<dbReference type="InterPro" id="IPR020019">
    <property type="entry name" value="AcTrfase_PglD-like"/>
</dbReference>
<comment type="caution">
    <text evidence="2">The sequence shown here is derived from an EMBL/GenBank/DDBJ whole genome shotgun (WGS) entry which is preliminary data.</text>
</comment>
<dbReference type="PANTHER" id="PTHR43300">
    <property type="entry name" value="ACETYLTRANSFERASE"/>
    <property type="match status" value="1"/>
</dbReference>
<gene>
    <name evidence="2" type="ORF">H2O64_10685</name>
</gene>
<keyword evidence="3" id="KW-1185">Reference proteome</keyword>
<dbReference type="InterPro" id="IPR001451">
    <property type="entry name" value="Hexapep"/>
</dbReference>